<keyword evidence="10" id="KW-0413">Isomerase</keyword>
<protein>
    <submittedName>
        <fullName evidence="10">KpsF/GutQ family sugar-phosphate isomerase</fullName>
    </submittedName>
</protein>
<feature type="site" description="Catalytically relevant" evidence="6">
    <location>
        <position position="177"/>
    </location>
</feature>
<keyword evidence="11" id="KW-1185">Reference proteome</keyword>
<keyword evidence="3 7" id="KW-0129">CBS domain</keyword>
<evidence type="ECO:0000256" key="5">
    <source>
        <dbReference type="PIRSR" id="PIRSR004692-2"/>
    </source>
</evidence>
<keyword evidence="5" id="KW-0862">Zinc</keyword>
<dbReference type="GO" id="GO:0097367">
    <property type="term" value="F:carbohydrate derivative binding"/>
    <property type="evidence" value="ECO:0007669"/>
    <property type="project" value="InterPro"/>
</dbReference>
<dbReference type="Gene3D" id="3.40.50.10490">
    <property type="entry name" value="Glucose-6-phosphate isomerase like protein, domain 1"/>
    <property type="match status" value="1"/>
</dbReference>
<dbReference type="PIRSF" id="PIRSF004692">
    <property type="entry name" value="KdsD_KpsF"/>
    <property type="match status" value="1"/>
</dbReference>
<feature type="binding site" evidence="5">
    <location>
        <position position="107"/>
    </location>
    <ligand>
        <name>Zn(2+)</name>
        <dbReference type="ChEBI" id="CHEBI:29105"/>
    </ligand>
</feature>
<dbReference type="Gene3D" id="3.10.580.10">
    <property type="entry name" value="CBS-domain"/>
    <property type="match status" value="1"/>
</dbReference>
<organism evidence="10 11">
    <name type="scientific">Sphingomonas crocodyli</name>
    <dbReference type="NCBI Taxonomy" id="1979270"/>
    <lineage>
        <taxon>Bacteria</taxon>
        <taxon>Pseudomonadati</taxon>
        <taxon>Pseudomonadota</taxon>
        <taxon>Alphaproteobacteria</taxon>
        <taxon>Sphingomonadales</taxon>
        <taxon>Sphingomonadaceae</taxon>
        <taxon>Sphingomonas</taxon>
    </lineage>
</organism>
<evidence type="ECO:0000256" key="7">
    <source>
        <dbReference type="PROSITE-ProRule" id="PRU00703"/>
    </source>
</evidence>
<feature type="domain" description="CBS" evidence="8">
    <location>
        <begin position="298"/>
        <end position="351"/>
    </location>
</feature>
<dbReference type="InterPro" id="IPR001347">
    <property type="entry name" value="SIS_dom"/>
</dbReference>
<dbReference type="AlphaFoldDB" id="A0A437M0E1"/>
<dbReference type="InterPro" id="IPR000644">
    <property type="entry name" value="CBS_dom"/>
</dbReference>
<dbReference type="CDD" id="cd05014">
    <property type="entry name" value="SIS_Kpsf"/>
    <property type="match status" value="1"/>
</dbReference>
<dbReference type="PROSITE" id="PS51464">
    <property type="entry name" value="SIS"/>
    <property type="match status" value="1"/>
</dbReference>
<dbReference type="CDD" id="cd04604">
    <property type="entry name" value="CBS_pair_SIS_assoc"/>
    <property type="match status" value="1"/>
</dbReference>
<dbReference type="PANTHER" id="PTHR42745">
    <property type="match status" value="1"/>
</dbReference>
<evidence type="ECO:0000256" key="3">
    <source>
        <dbReference type="ARBA" id="ARBA00023122"/>
    </source>
</evidence>
<dbReference type="GO" id="GO:0005975">
    <property type="term" value="P:carbohydrate metabolic process"/>
    <property type="evidence" value="ECO:0007669"/>
    <property type="project" value="InterPro"/>
</dbReference>
<accession>A0A437M0E1</accession>
<sequence length="351" mass="37324">MGSEAVASQYREKKTLKGPGVNSNQLLELAHISDSDILSRGREVIEIEASALESLSAALDYHFVAATKLLASTTGRVVITGMGKSGHVGRKITATMCATGTAAVFVHPAEAAHGDLGMIKRGDTVMMLSNSGLTTELRAVMQHCRAIGVRIIGVSAREDSPVMQHADVPLAIPQVREACPANIAPTSSTAVMLALGDALAMALMDVRGISKDSLKELHPGGSIGLRLMPVSQMMHIGKRIPLVHTDTPMRDVIMTMTSMGFGVAGVLDADEKLIGVITDGDLRRHIGDLLDRTAVDVMTHHPKTVPATILAEDALMIMNDAKITTVFVMAEGEEKPVGIVHMHDFVRYGLS</sequence>
<keyword evidence="5" id="KW-0479">Metal-binding</keyword>
<dbReference type="PROSITE" id="PS51371">
    <property type="entry name" value="CBS"/>
    <property type="match status" value="2"/>
</dbReference>
<dbReference type="GO" id="GO:0046872">
    <property type="term" value="F:metal ion binding"/>
    <property type="evidence" value="ECO:0007669"/>
    <property type="project" value="UniProtKB-KW"/>
</dbReference>
<dbReference type="GO" id="GO:1901135">
    <property type="term" value="P:carbohydrate derivative metabolic process"/>
    <property type="evidence" value="ECO:0007669"/>
    <property type="project" value="InterPro"/>
</dbReference>
<evidence type="ECO:0000256" key="1">
    <source>
        <dbReference type="ARBA" id="ARBA00008165"/>
    </source>
</evidence>
<dbReference type="InterPro" id="IPR046342">
    <property type="entry name" value="CBS_dom_sf"/>
</dbReference>
<dbReference type="Proteomes" id="UP000282971">
    <property type="component" value="Unassembled WGS sequence"/>
</dbReference>
<dbReference type="InterPro" id="IPR035474">
    <property type="entry name" value="SIS_Kpsf"/>
</dbReference>
<feature type="domain" description="CBS" evidence="8">
    <location>
        <begin position="233"/>
        <end position="292"/>
    </location>
</feature>
<keyword evidence="2" id="KW-0677">Repeat</keyword>
<dbReference type="InterPro" id="IPR050986">
    <property type="entry name" value="GutQ/KpsF_isomerases"/>
</dbReference>
<evidence type="ECO:0000256" key="6">
    <source>
        <dbReference type="PIRSR" id="PIRSR004692-3"/>
    </source>
</evidence>
<proteinExistence type="inferred from homology"/>
<evidence type="ECO:0000259" key="8">
    <source>
        <dbReference type="PROSITE" id="PS51371"/>
    </source>
</evidence>
<dbReference type="EMBL" id="SACN01000002">
    <property type="protein sequence ID" value="RVT91169.1"/>
    <property type="molecule type" value="Genomic_DNA"/>
</dbReference>
<evidence type="ECO:0000313" key="11">
    <source>
        <dbReference type="Proteomes" id="UP000282971"/>
    </source>
</evidence>
<dbReference type="Pfam" id="PF01380">
    <property type="entry name" value="SIS"/>
    <property type="match status" value="1"/>
</dbReference>
<dbReference type="InterPro" id="IPR046348">
    <property type="entry name" value="SIS_dom_sf"/>
</dbReference>
<dbReference type="NCBIfam" id="TIGR00393">
    <property type="entry name" value="kpsF"/>
    <property type="match status" value="1"/>
</dbReference>
<dbReference type="GO" id="GO:0019146">
    <property type="term" value="F:arabinose-5-phosphate isomerase activity"/>
    <property type="evidence" value="ECO:0007669"/>
    <property type="project" value="UniProtKB-ARBA"/>
</dbReference>
<dbReference type="SUPFAM" id="SSF53697">
    <property type="entry name" value="SIS domain"/>
    <property type="match status" value="1"/>
</dbReference>
<dbReference type="InterPro" id="IPR004800">
    <property type="entry name" value="KdsD/KpsF-type"/>
</dbReference>
<dbReference type="SMART" id="SM00116">
    <property type="entry name" value="CBS"/>
    <property type="match status" value="2"/>
</dbReference>
<reference evidence="10 11" key="1">
    <citation type="submission" date="2019-01" db="EMBL/GenBank/DDBJ databases">
        <authorList>
            <person name="Chen W.-M."/>
        </authorList>
    </citation>
    <scope>NUCLEOTIDE SEQUENCE [LARGE SCALE GENOMIC DNA]</scope>
    <source>
        <strain evidence="10 11">CCP-7</strain>
    </source>
</reference>
<dbReference type="Pfam" id="PF00571">
    <property type="entry name" value="CBS"/>
    <property type="match status" value="2"/>
</dbReference>
<evidence type="ECO:0000259" key="9">
    <source>
        <dbReference type="PROSITE" id="PS51464"/>
    </source>
</evidence>
<name>A0A437M0E1_9SPHN</name>
<comment type="caution">
    <text evidence="10">The sequence shown here is derived from an EMBL/GenBank/DDBJ whole genome shotgun (WGS) entry which is preliminary data.</text>
</comment>
<dbReference type="FunFam" id="3.40.50.10490:FF:000011">
    <property type="entry name" value="Arabinose 5-phosphate isomerase"/>
    <property type="match status" value="1"/>
</dbReference>
<evidence type="ECO:0000313" key="10">
    <source>
        <dbReference type="EMBL" id="RVT91169.1"/>
    </source>
</evidence>
<feature type="site" description="Catalytically relevant" evidence="6">
    <location>
        <position position="84"/>
    </location>
</feature>
<feature type="site" description="Catalytically relevant" evidence="6">
    <location>
        <position position="218"/>
    </location>
</feature>
<dbReference type="PANTHER" id="PTHR42745:SF1">
    <property type="entry name" value="ARABINOSE 5-PHOSPHATE ISOMERASE KDSD"/>
    <property type="match status" value="1"/>
</dbReference>
<dbReference type="OrthoDB" id="9762536at2"/>
<gene>
    <name evidence="10" type="ORF">EOD43_16775</name>
</gene>
<evidence type="ECO:0000256" key="4">
    <source>
        <dbReference type="PIRNR" id="PIRNR004692"/>
    </source>
</evidence>
<comment type="similarity">
    <text evidence="1 4">Belongs to the SIS family. GutQ/KpsF subfamily.</text>
</comment>
<evidence type="ECO:0000256" key="2">
    <source>
        <dbReference type="ARBA" id="ARBA00022737"/>
    </source>
</evidence>
<feature type="site" description="Catalytically relevant" evidence="6">
    <location>
        <position position="136"/>
    </location>
</feature>
<feature type="domain" description="SIS" evidence="9">
    <location>
        <begin position="65"/>
        <end position="209"/>
    </location>
</feature>